<dbReference type="InterPro" id="IPR042536">
    <property type="entry name" value="TFIIIC_tauA_Sfc1"/>
</dbReference>
<reference evidence="8" key="2">
    <citation type="submission" date="2021-01" db="EMBL/GenBank/DDBJ databases">
        <authorList>
            <person name="Schikora-Tamarit M.A."/>
        </authorList>
    </citation>
    <scope>NUCLEOTIDE SEQUENCE</scope>
    <source>
        <strain evidence="8">CBS6075</strain>
    </source>
</reference>
<gene>
    <name evidence="8" type="ORF">OGAPHI_000684</name>
</gene>
<dbReference type="PANTHER" id="PTHR13230:SF5">
    <property type="entry name" value="GENERAL TRANSCRIPTION FACTOR 3C POLYPEPTIDE 5"/>
    <property type="match status" value="1"/>
</dbReference>
<keyword evidence="3" id="KW-0804">Transcription</keyword>
<organism evidence="8 9">
    <name type="scientific">Ogataea philodendri</name>
    <dbReference type="NCBI Taxonomy" id="1378263"/>
    <lineage>
        <taxon>Eukaryota</taxon>
        <taxon>Fungi</taxon>
        <taxon>Dikarya</taxon>
        <taxon>Ascomycota</taxon>
        <taxon>Saccharomycotina</taxon>
        <taxon>Pichiomycetes</taxon>
        <taxon>Pichiales</taxon>
        <taxon>Pichiaceae</taxon>
        <taxon>Ogataea</taxon>
    </lineage>
</organism>
<protein>
    <submittedName>
        <fullName evidence="8">Uncharacterized protein</fullName>
    </submittedName>
</protein>
<evidence type="ECO:0000313" key="9">
    <source>
        <dbReference type="Proteomes" id="UP000769157"/>
    </source>
</evidence>
<feature type="domain" description="Transcription factor IIIC subunit Tfc1/Sfc1 triple barrel" evidence="7">
    <location>
        <begin position="19"/>
        <end position="132"/>
    </location>
</feature>
<dbReference type="EMBL" id="JAEUBE010000084">
    <property type="protein sequence ID" value="KAH3670973.1"/>
    <property type="molecule type" value="Genomic_DNA"/>
</dbReference>
<feature type="coiled-coil region" evidence="5">
    <location>
        <begin position="86"/>
        <end position="120"/>
    </location>
</feature>
<comment type="caution">
    <text evidence="8">The sequence shown here is derived from an EMBL/GenBank/DDBJ whole genome shotgun (WGS) entry which is preliminary data.</text>
</comment>
<dbReference type="RefSeq" id="XP_046064341.1">
    <property type="nucleotide sequence ID" value="XM_046208182.1"/>
</dbReference>
<reference evidence="8" key="1">
    <citation type="journal article" date="2021" name="Open Biol.">
        <title>Shared evolutionary footprints suggest mitochondrial oxidative damage underlies multiple complex I losses in fungi.</title>
        <authorList>
            <person name="Schikora-Tamarit M.A."/>
            <person name="Marcet-Houben M."/>
            <person name="Nosek J."/>
            <person name="Gabaldon T."/>
        </authorList>
    </citation>
    <scope>NUCLEOTIDE SEQUENCE</scope>
    <source>
        <strain evidence="8">CBS6075</strain>
    </source>
</reference>
<comment type="subcellular location">
    <subcellularLocation>
        <location evidence="1">Nucleus</location>
    </subcellularLocation>
</comment>
<dbReference type="OrthoDB" id="5598268at2759"/>
<proteinExistence type="predicted"/>
<dbReference type="Pfam" id="PF17682">
    <property type="entry name" value="Tau95_N"/>
    <property type="match status" value="1"/>
</dbReference>
<dbReference type="InterPro" id="IPR041499">
    <property type="entry name" value="Tfc1/Sfc1_N"/>
</dbReference>
<name>A0A9P8PEV7_9ASCO</name>
<evidence type="ECO:0000259" key="7">
    <source>
        <dbReference type="Pfam" id="PF17682"/>
    </source>
</evidence>
<evidence type="ECO:0000256" key="1">
    <source>
        <dbReference type="ARBA" id="ARBA00004123"/>
    </source>
</evidence>
<keyword evidence="4" id="KW-0539">Nucleus</keyword>
<dbReference type="GO" id="GO:0000127">
    <property type="term" value="C:transcription factor TFIIIC complex"/>
    <property type="evidence" value="ECO:0007669"/>
    <property type="project" value="InterPro"/>
</dbReference>
<dbReference type="AlphaFoldDB" id="A0A9P8PEV7"/>
<evidence type="ECO:0000256" key="2">
    <source>
        <dbReference type="ARBA" id="ARBA00023125"/>
    </source>
</evidence>
<dbReference type="InterPro" id="IPR019136">
    <property type="entry name" value="TF_IIIC_su-5_HTH"/>
</dbReference>
<dbReference type="GO" id="GO:0001003">
    <property type="term" value="F:RNA polymerase III type 2 promoter sequence-specific DNA binding"/>
    <property type="evidence" value="ECO:0007669"/>
    <property type="project" value="TreeGrafter"/>
</dbReference>
<evidence type="ECO:0000256" key="5">
    <source>
        <dbReference type="SAM" id="Coils"/>
    </source>
</evidence>
<dbReference type="Gene3D" id="3.30.200.160">
    <property type="entry name" value="TFIIIC, subcomplex tauA, subunit Sfc1, barrel domain"/>
    <property type="match status" value="1"/>
</dbReference>
<dbReference type="GO" id="GO:0006384">
    <property type="term" value="P:transcription initiation at RNA polymerase III promoter"/>
    <property type="evidence" value="ECO:0007669"/>
    <property type="project" value="InterPro"/>
</dbReference>
<dbReference type="PANTHER" id="PTHR13230">
    <property type="entry name" value="GENERAL TRANSCRIPTION FACTOR IIIC, POLYPEPTIDE 5"/>
    <property type="match status" value="1"/>
</dbReference>
<sequence length="547" mass="63034">MSFNELAPVYNLDAPSYLSIEYPLRVKNVDKAIGMVGGGRTIAQCFIEPEKRLELKLRPGDVYSHPVNSEVCDTTENVLLKLRIPKKVLEKHNRNVQLALQECEQNKIAYESNVEAVLNKTYKFRQLADFQTIHKKSQFTNKFLESVGKADLDKIKQFADYIEEDYKNQSKFENCDLDVPPLIRYARVDIPYNYKYVGNLLIDENGELTRDTVKLHTIFVDWGEKPPSSYDPALQKELEKCENEVQSLKERGLERIVPDSPAYSLLRCIEILEKLFTMKPIWLRRHIGWMLPARLRPQLRFALPYVAYTTKKGPWRQSYIKLGYDPTTDPKAVAFQVEAFRMSVKSLKNNEIEKMVENGEETLIVPQTLAEYKHEFTDQDSVVNQLGIGKVPRQMFYDGVNATCAVSFQIGDMMDEDVKRILRGAQIQEQCFEATGWLDWVTVCRIRGVIKYKLDCIDKGRKVDAEKVDAIMAKSSFPFNDYKGLVPREEEDNEDETEQTMDQNTEIAKDDLITRLQVFNSNNSEVLEELDGLLKQELFLDAGGTKP</sequence>
<keyword evidence="9" id="KW-1185">Reference proteome</keyword>
<evidence type="ECO:0000256" key="3">
    <source>
        <dbReference type="ARBA" id="ARBA00023163"/>
    </source>
</evidence>
<dbReference type="InterPro" id="IPR040454">
    <property type="entry name" value="TF_IIIC_Tfc1/Sfc1"/>
</dbReference>
<dbReference type="Pfam" id="PF09734">
    <property type="entry name" value="Tau95"/>
    <property type="match status" value="1"/>
</dbReference>
<feature type="domain" description="Transcription factor IIIC subunit 5 HTH" evidence="6">
    <location>
        <begin position="181"/>
        <end position="341"/>
    </location>
</feature>
<dbReference type="GO" id="GO:0005634">
    <property type="term" value="C:nucleus"/>
    <property type="evidence" value="ECO:0007669"/>
    <property type="project" value="UniProtKB-SubCell"/>
</dbReference>
<keyword evidence="5" id="KW-0175">Coiled coil</keyword>
<evidence type="ECO:0000256" key="4">
    <source>
        <dbReference type="ARBA" id="ARBA00023242"/>
    </source>
</evidence>
<accession>A0A9P8PEV7</accession>
<dbReference type="GO" id="GO:0001002">
    <property type="term" value="F:RNA polymerase III type 1 promoter sequence-specific DNA binding"/>
    <property type="evidence" value="ECO:0007669"/>
    <property type="project" value="TreeGrafter"/>
</dbReference>
<dbReference type="Proteomes" id="UP000769157">
    <property type="component" value="Unassembled WGS sequence"/>
</dbReference>
<dbReference type="GeneID" id="70232652"/>
<keyword evidence="2" id="KW-0238">DNA-binding</keyword>
<evidence type="ECO:0000313" key="8">
    <source>
        <dbReference type="EMBL" id="KAH3670973.1"/>
    </source>
</evidence>
<evidence type="ECO:0000259" key="6">
    <source>
        <dbReference type="Pfam" id="PF09734"/>
    </source>
</evidence>